<dbReference type="Gene3D" id="1.10.10.750">
    <property type="entry name" value="Ypt/Rab-GAP domain of gyp1p, domain 1"/>
    <property type="match status" value="1"/>
</dbReference>
<dbReference type="OrthoDB" id="295078at2759"/>
<gene>
    <name evidence="4" type="ORF">SYNPS1DRAFT_14137</name>
</gene>
<dbReference type="GO" id="GO:0031267">
    <property type="term" value="F:small GTPase binding"/>
    <property type="evidence" value="ECO:0007669"/>
    <property type="project" value="TreeGrafter"/>
</dbReference>
<dbReference type="SUPFAM" id="SSF47923">
    <property type="entry name" value="Ypt/Rab-GAP domain of gyp1p"/>
    <property type="match status" value="2"/>
</dbReference>
<dbReference type="InterPro" id="IPR050302">
    <property type="entry name" value="Rab_GAP_TBC_domain"/>
</dbReference>
<dbReference type="GO" id="GO:0005096">
    <property type="term" value="F:GTPase activator activity"/>
    <property type="evidence" value="ECO:0007669"/>
    <property type="project" value="UniProtKB-KW"/>
</dbReference>
<dbReference type="FunFam" id="1.10.8.270:FF:000001">
    <property type="entry name" value="TBC1 domain family member 1"/>
    <property type="match status" value="1"/>
</dbReference>
<evidence type="ECO:0000313" key="5">
    <source>
        <dbReference type="Proteomes" id="UP000278143"/>
    </source>
</evidence>
<evidence type="ECO:0000259" key="3">
    <source>
        <dbReference type="PROSITE" id="PS50086"/>
    </source>
</evidence>
<name>A0A4P9Z269_9FUNG</name>
<evidence type="ECO:0000256" key="2">
    <source>
        <dbReference type="ARBA" id="ARBA00023054"/>
    </source>
</evidence>
<dbReference type="Proteomes" id="UP000278143">
    <property type="component" value="Unassembled WGS sequence"/>
</dbReference>
<dbReference type="PROSITE" id="PS50086">
    <property type="entry name" value="TBC_RABGAP"/>
    <property type="match status" value="1"/>
</dbReference>
<protein>
    <submittedName>
        <fullName evidence="4">Rab-GTPase-TBC domain-containing protein</fullName>
    </submittedName>
</protein>
<keyword evidence="5" id="KW-1185">Reference proteome</keyword>
<dbReference type="AlphaFoldDB" id="A0A4P9Z269"/>
<dbReference type="InterPro" id="IPR035969">
    <property type="entry name" value="Rab-GAP_TBC_sf"/>
</dbReference>
<dbReference type="EMBL" id="KZ989415">
    <property type="protein sequence ID" value="RKP26476.1"/>
    <property type="molecule type" value="Genomic_DNA"/>
</dbReference>
<organism evidence="4 5">
    <name type="scientific">Syncephalis pseudoplumigaleata</name>
    <dbReference type="NCBI Taxonomy" id="1712513"/>
    <lineage>
        <taxon>Eukaryota</taxon>
        <taxon>Fungi</taxon>
        <taxon>Fungi incertae sedis</taxon>
        <taxon>Zoopagomycota</taxon>
        <taxon>Zoopagomycotina</taxon>
        <taxon>Zoopagomycetes</taxon>
        <taxon>Zoopagales</taxon>
        <taxon>Piptocephalidaceae</taxon>
        <taxon>Syncephalis</taxon>
    </lineage>
</organism>
<dbReference type="SMART" id="SM00164">
    <property type="entry name" value="TBC"/>
    <property type="match status" value="1"/>
</dbReference>
<dbReference type="Gene3D" id="1.10.8.270">
    <property type="entry name" value="putative rabgap domain of human tbc1 domain family member 14 like domains"/>
    <property type="match status" value="1"/>
</dbReference>
<keyword evidence="1" id="KW-0343">GTPase activation</keyword>
<dbReference type="Gene3D" id="1.10.472.80">
    <property type="entry name" value="Ypt/Rab-GAP domain of gyp1p, domain 3"/>
    <property type="match status" value="1"/>
</dbReference>
<accession>A0A4P9Z269</accession>
<evidence type="ECO:0000313" key="4">
    <source>
        <dbReference type="EMBL" id="RKP26476.1"/>
    </source>
</evidence>
<keyword evidence="2" id="KW-0175">Coiled coil</keyword>
<evidence type="ECO:0000256" key="1">
    <source>
        <dbReference type="ARBA" id="ARBA00022468"/>
    </source>
</evidence>
<proteinExistence type="predicted"/>
<dbReference type="InterPro" id="IPR000195">
    <property type="entry name" value="Rab-GAP-TBC_dom"/>
</dbReference>
<dbReference type="Pfam" id="PF23436">
    <property type="entry name" value="RabGap-TBC_2"/>
    <property type="match status" value="1"/>
</dbReference>
<sequence>MWSVFTSDTDTGADLLLARLEAQNRALEQDPKNKRPRIDPRQLQMLRESDDGSDEDIDWDFWGQLVNDYETVVKRHPKVVARRIQAGIPSRLRGMVWRLIAHANDPELEMVYAELLKRESQHEKVIRLDLPRTFPNHEYFREKDGPGQSALFNVVRAYSLFDTEVGYCQGIPFIVGPILLHMSEDEAFCTLVRLMQYYNLRGHYTPSMEDLHVRLHQFEKLLAVHHPDLSRHLNAQGIQTTMYASQWYMTFFAYKFPLSMVYRIMDIIFAEGVESLHRFAVALMR</sequence>
<dbReference type="FunFam" id="1.10.10.750:FF:000003">
    <property type="entry name" value="GTPase activating protein (Evi5)"/>
    <property type="match status" value="1"/>
</dbReference>
<dbReference type="PANTHER" id="PTHR47219">
    <property type="entry name" value="RAB GTPASE-ACTIVATING PROTEIN 1-LIKE"/>
    <property type="match status" value="1"/>
</dbReference>
<reference evidence="5" key="1">
    <citation type="journal article" date="2018" name="Nat. Microbiol.">
        <title>Leveraging single-cell genomics to expand the fungal tree of life.</title>
        <authorList>
            <person name="Ahrendt S.R."/>
            <person name="Quandt C.A."/>
            <person name="Ciobanu D."/>
            <person name="Clum A."/>
            <person name="Salamov A."/>
            <person name="Andreopoulos B."/>
            <person name="Cheng J.F."/>
            <person name="Woyke T."/>
            <person name="Pelin A."/>
            <person name="Henrissat B."/>
            <person name="Reynolds N.K."/>
            <person name="Benny G.L."/>
            <person name="Smith M.E."/>
            <person name="James T.Y."/>
            <person name="Grigoriev I.V."/>
        </authorList>
    </citation>
    <scope>NUCLEOTIDE SEQUENCE [LARGE SCALE GENOMIC DNA]</scope>
    <source>
        <strain evidence="5">Benny S71-1</strain>
    </source>
</reference>
<dbReference type="PANTHER" id="PTHR47219:SF22">
    <property type="entry name" value="RAB-GAP TBC DOMAIN-CONTAINING PROTEIN"/>
    <property type="match status" value="1"/>
</dbReference>
<feature type="domain" description="Rab-GAP TBC" evidence="3">
    <location>
        <begin position="87"/>
        <end position="272"/>
    </location>
</feature>
<feature type="non-terminal residue" evidence="4">
    <location>
        <position position="285"/>
    </location>
</feature>